<evidence type="ECO:0000313" key="2">
    <source>
        <dbReference type="Proteomes" id="UP000037035"/>
    </source>
</evidence>
<sequence length="154" mass="16997">MSMRGKITPRDSKLPGFGYIPPMPFAYPQMPTYPQPPYMPQPLIPMPGVYPAQPSSSTFTQPVPANIGPATSSPVPSNDNIKLEEYFCFAHVDFHHGGVTVALGELGINHSSQFPNFQASELEEAGMKRAHARALISCYKKFECHIKSTHPHCQ</sequence>
<reference evidence="1 2" key="1">
    <citation type="submission" date="2015-08" db="EMBL/GenBank/DDBJ databases">
        <title>Next Generation Sequencing and Analysis of the Genome of Puccinia sorghi L Schw, the Causal Agent of Maize Common Rust.</title>
        <authorList>
            <person name="Rochi L."/>
            <person name="Burguener G."/>
            <person name="Darino M."/>
            <person name="Turjanski A."/>
            <person name="Kreff E."/>
            <person name="Dieguez M.J."/>
            <person name="Sacco F."/>
        </authorList>
    </citation>
    <scope>NUCLEOTIDE SEQUENCE [LARGE SCALE GENOMIC DNA]</scope>
    <source>
        <strain evidence="1 2">RO10H11247</strain>
    </source>
</reference>
<keyword evidence="2" id="KW-1185">Reference proteome</keyword>
<gene>
    <name evidence="1" type="ORF">VP01_1542g4</name>
</gene>
<name>A0A0L6VK65_9BASI</name>
<dbReference type="Proteomes" id="UP000037035">
    <property type="component" value="Unassembled WGS sequence"/>
</dbReference>
<accession>A0A0L6VK65</accession>
<dbReference type="AlphaFoldDB" id="A0A0L6VK65"/>
<dbReference type="VEuPathDB" id="FungiDB:VP01_1542g4"/>
<evidence type="ECO:0000313" key="1">
    <source>
        <dbReference type="EMBL" id="KNZ60515.1"/>
    </source>
</evidence>
<dbReference type="OrthoDB" id="10508350at2759"/>
<dbReference type="EMBL" id="LAVV01006031">
    <property type="protein sequence ID" value="KNZ60515.1"/>
    <property type="molecule type" value="Genomic_DNA"/>
</dbReference>
<protein>
    <submittedName>
        <fullName evidence="1">Uncharacterized protein</fullName>
    </submittedName>
</protein>
<organism evidence="1 2">
    <name type="scientific">Puccinia sorghi</name>
    <dbReference type="NCBI Taxonomy" id="27349"/>
    <lineage>
        <taxon>Eukaryota</taxon>
        <taxon>Fungi</taxon>
        <taxon>Dikarya</taxon>
        <taxon>Basidiomycota</taxon>
        <taxon>Pucciniomycotina</taxon>
        <taxon>Pucciniomycetes</taxon>
        <taxon>Pucciniales</taxon>
        <taxon>Pucciniaceae</taxon>
        <taxon>Puccinia</taxon>
    </lineage>
</organism>
<comment type="caution">
    <text evidence="1">The sequence shown here is derived from an EMBL/GenBank/DDBJ whole genome shotgun (WGS) entry which is preliminary data.</text>
</comment>
<proteinExistence type="predicted"/>